<dbReference type="STRING" id="30019.A0A0M4ENE1"/>
<evidence type="ECO:0000256" key="3">
    <source>
        <dbReference type="ARBA" id="ARBA00023242"/>
    </source>
</evidence>
<dbReference type="OrthoDB" id="268479at2759"/>
<dbReference type="GO" id="GO:0005839">
    <property type="term" value="C:proteasome core complex"/>
    <property type="evidence" value="ECO:0007669"/>
    <property type="project" value="InterPro"/>
</dbReference>
<dbReference type="PROSITE" id="PS00854">
    <property type="entry name" value="PROTEASOME_BETA_1"/>
    <property type="match status" value="1"/>
</dbReference>
<dbReference type="PANTHER" id="PTHR32194">
    <property type="entry name" value="METALLOPROTEASE TLDD"/>
    <property type="match status" value="1"/>
</dbReference>
<dbReference type="AlphaFoldDB" id="A0A0M4ENE1"/>
<dbReference type="PANTHER" id="PTHR32194:SF2">
    <property type="entry name" value="PROTEASOME SUBUNIT BETA TYPE-1"/>
    <property type="match status" value="1"/>
</dbReference>
<sequence length="250" mass="27892">MSSSSDSEISRRAGTDDDFDETDIDSDDSVSNIDMNFNPYEYNGGTVTGIAGEDFVVIACDTRFSNEETVLLTEHSKLFQLLPMAVLGSTGCWADVLGFMGLVKERIQLYEQKHNKPMTTEALANMMMIAMYAKRFYPYLVLNILAGLDANGKGMLYTYDPVGFFETVPYTAAGVAGQMLMPILDNQVAFENTNIPPEQQPELTIKRAVSITKDAFRTASERDIFTGDWVQILIITKQGIEEDSMELRHD</sequence>
<evidence type="ECO:0000256" key="4">
    <source>
        <dbReference type="ARBA" id="ARBA00024953"/>
    </source>
</evidence>
<proteinExistence type="inferred from homology"/>
<dbReference type="InterPro" id="IPR016050">
    <property type="entry name" value="Proteasome_bsu_CS"/>
</dbReference>
<evidence type="ECO:0000313" key="8">
    <source>
        <dbReference type="EMBL" id="ALC49471.1"/>
    </source>
</evidence>
<evidence type="ECO:0000256" key="2">
    <source>
        <dbReference type="ARBA" id="ARBA00022942"/>
    </source>
</evidence>
<keyword evidence="9" id="KW-1185">Reference proteome</keyword>
<dbReference type="Pfam" id="PF00227">
    <property type="entry name" value="Proteasome"/>
    <property type="match status" value="1"/>
</dbReference>
<comment type="subunit">
    <text evidence="5">The 26S proteasome consists of a 20S proteasome core and two 19S regulatory subunits. The 20S proteasome core is composed of 28 subunits that are arranged in four stacked rings, resulting in a barrel-shaped structure. The two end rings are each formed by seven alpha subunits, and the two central rings are each formed by seven beta subunits. The catalytic chamber with the active sites is on the inside of the barrel.</text>
</comment>
<dbReference type="SUPFAM" id="SSF56235">
    <property type="entry name" value="N-terminal nucleophile aminohydrolases (Ntn hydrolases)"/>
    <property type="match status" value="1"/>
</dbReference>
<dbReference type="GO" id="GO:0005737">
    <property type="term" value="C:cytoplasm"/>
    <property type="evidence" value="ECO:0007669"/>
    <property type="project" value="UniProtKB-SubCell"/>
</dbReference>
<evidence type="ECO:0000256" key="5">
    <source>
        <dbReference type="ARBA" id="ARBA00026071"/>
    </source>
</evidence>
<dbReference type="Gene3D" id="3.60.20.10">
    <property type="entry name" value="Glutamine Phosphoribosylpyrophosphate, subunit 1, domain 1"/>
    <property type="match status" value="1"/>
</dbReference>
<evidence type="ECO:0000256" key="7">
    <source>
        <dbReference type="SAM" id="MobiDB-lite"/>
    </source>
</evidence>
<reference evidence="8 9" key="1">
    <citation type="submission" date="2015-08" db="EMBL/GenBank/DDBJ databases">
        <title>Ancestral chromatin configuration constrains chromatin evolution on differentiating sex chromosomes in Drosophila.</title>
        <authorList>
            <person name="Zhou Q."/>
            <person name="Bachtrog D."/>
        </authorList>
    </citation>
    <scope>NUCLEOTIDE SEQUENCE [LARGE SCALE GENOMIC DNA]</scope>
    <source>
        <tissue evidence="8">Whole larvae</tissue>
    </source>
</reference>
<accession>A0A0M4ENE1</accession>
<dbReference type="InterPro" id="IPR001353">
    <property type="entry name" value="Proteasome_sua/b"/>
</dbReference>
<dbReference type="GO" id="GO:0051603">
    <property type="term" value="P:proteolysis involved in protein catabolic process"/>
    <property type="evidence" value="ECO:0007669"/>
    <property type="project" value="InterPro"/>
</dbReference>
<comment type="subcellular location">
    <subcellularLocation>
        <location evidence="6">Cytoplasm</location>
    </subcellularLocation>
    <subcellularLocation>
        <location evidence="6">Nucleus</location>
    </subcellularLocation>
</comment>
<keyword evidence="1 6" id="KW-0963">Cytoplasm</keyword>
<comment type="subunit">
    <text evidence="6">Component of the proteasome complex.</text>
</comment>
<dbReference type="Proteomes" id="UP000494163">
    <property type="component" value="Chromosome X"/>
</dbReference>
<gene>
    <name evidence="8" type="ORF">Dbus_chrXg1327</name>
</gene>
<feature type="compositionally biased region" description="Acidic residues" evidence="7">
    <location>
        <begin position="16"/>
        <end position="27"/>
    </location>
</feature>
<organism evidence="8 9">
    <name type="scientific">Drosophila busckii</name>
    <name type="common">Fruit fly</name>
    <dbReference type="NCBI Taxonomy" id="30019"/>
    <lineage>
        <taxon>Eukaryota</taxon>
        <taxon>Metazoa</taxon>
        <taxon>Ecdysozoa</taxon>
        <taxon>Arthropoda</taxon>
        <taxon>Hexapoda</taxon>
        <taxon>Insecta</taxon>
        <taxon>Pterygota</taxon>
        <taxon>Neoptera</taxon>
        <taxon>Endopterygota</taxon>
        <taxon>Diptera</taxon>
        <taxon>Brachycera</taxon>
        <taxon>Muscomorpha</taxon>
        <taxon>Ephydroidea</taxon>
        <taxon>Drosophilidae</taxon>
        <taxon>Drosophila</taxon>
    </lineage>
</organism>
<dbReference type="PROSITE" id="PS51476">
    <property type="entry name" value="PROTEASOME_BETA_2"/>
    <property type="match status" value="1"/>
</dbReference>
<evidence type="ECO:0000256" key="1">
    <source>
        <dbReference type="ARBA" id="ARBA00022490"/>
    </source>
</evidence>
<dbReference type="EMBL" id="CP012528">
    <property type="protein sequence ID" value="ALC49471.1"/>
    <property type="molecule type" value="Genomic_DNA"/>
</dbReference>
<name>A0A0M4ENE1_DROBS</name>
<dbReference type="InterPro" id="IPR023333">
    <property type="entry name" value="Proteasome_suB-type"/>
</dbReference>
<protein>
    <recommendedName>
        <fullName evidence="6">Proteasome subunit beta</fullName>
    </recommendedName>
</protein>
<evidence type="ECO:0000256" key="6">
    <source>
        <dbReference type="RuleBase" id="RU004203"/>
    </source>
</evidence>
<comment type="similarity">
    <text evidence="6">Belongs to the peptidase T1B family.</text>
</comment>
<evidence type="ECO:0000313" key="9">
    <source>
        <dbReference type="Proteomes" id="UP000494163"/>
    </source>
</evidence>
<keyword evidence="2 6" id="KW-0647">Proteasome</keyword>
<keyword evidence="3 6" id="KW-0539">Nucleus</keyword>
<dbReference type="GO" id="GO:0005634">
    <property type="term" value="C:nucleus"/>
    <property type="evidence" value="ECO:0007669"/>
    <property type="project" value="UniProtKB-SubCell"/>
</dbReference>
<comment type="function">
    <text evidence="4">Non-catalytic component of the proteasome, a multicatalytic proteinase complex which is characterized by its ability to cleave peptides with Arg, Phe, Tyr, Leu, and Glu adjacent to the leaving group at neutral or slightly basic pH. The proteasome has an ATP-dependent proteolytic activity.</text>
</comment>
<feature type="region of interest" description="Disordered" evidence="7">
    <location>
        <begin position="1"/>
        <end position="27"/>
    </location>
</feature>
<dbReference type="FunFam" id="3.60.20.10:FF:000027">
    <property type="entry name" value="Proteasome subunit beta type-6"/>
    <property type="match status" value="1"/>
</dbReference>
<dbReference type="InterPro" id="IPR029055">
    <property type="entry name" value="Ntn_hydrolases_N"/>
</dbReference>
<comment type="function">
    <text evidence="6">Component of the proteasome, a multicatalytic proteinase complex which is characterized by its ability to cleave peptides with Arg, Phe, Tyr, Leu, and Glu adjacent to the leaving group at neutral or slightly basic pH. The proteasome has an ATP-dependent proteolytic activity.</text>
</comment>